<evidence type="ECO:0000313" key="9">
    <source>
        <dbReference type="EMBL" id="OXV06620.1"/>
    </source>
</evidence>
<gene>
    <name evidence="9" type="ORF">Egran_05612</name>
</gene>
<evidence type="ECO:0000256" key="7">
    <source>
        <dbReference type="ARBA" id="ARBA00023186"/>
    </source>
</evidence>
<keyword evidence="7 8" id="KW-0143">Chaperone</keyword>
<dbReference type="GO" id="GO:0034553">
    <property type="term" value="P:mitochondrial respiratory chain complex II assembly"/>
    <property type="evidence" value="ECO:0007669"/>
    <property type="project" value="UniProtKB-UniRule"/>
</dbReference>
<dbReference type="PANTHER" id="PTHR13137">
    <property type="entry name" value="DC11 ACN9 HOMOLOG"/>
    <property type="match status" value="1"/>
</dbReference>
<dbReference type="GO" id="GO:0015976">
    <property type="term" value="P:carbon utilization"/>
    <property type="evidence" value="ECO:0007669"/>
    <property type="project" value="EnsemblFungi"/>
</dbReference>
<accession>A0A232LR32</accession>
<keyword evidence="5" id="KW-0809">Transit peptide</keyword>
<evidence type="ECO:0000256" key="8">
    <source>
        <dbReference type="RuleBase" id="RU368039"/>
    </source>
</evidence>
<proteinExistence type="inferred from homology"/>
<evidence type="ECO:0000256" key="2">
    <source>
        <dbReference type="ARBA" id="ARBA00004305"/>
    </source>
</evidence>
<dbReference type="GO" id="GO:0006111">
    <property type="term" value="P:regulation of gluconeogenesis"/>
    <property type="evidence" value="ECO:0007669"/>
    <property type="project" value="EnsemblFungi"/>
</dbReference>
<dbReference type="GO" id="GO:0005758">
    <property type="term" value="C:mitochondrial intermembrane space"/>
    <property type="evidence" value="ECO:0007669"/>
    <property type="project" value="TreeGrafter"/>
</dbReference>
<evidence type="ECO:0000256" key="3">
    <source>
        <dbReference type="ARBA" id="ARBA00006020"/>
    </source>
</evidence>
<comment type="similarity">
    <text evidence="3 8">Belongs to the complex I LYR family. SDHAF3 subfamily.</text>
</comment>
<sequence length="124" mass="14574">MRLSQRLKMTSSSLLGSKASLDRDVALQPPLHLYRRLLRLHRTKIPPDLRVLGDGYLKSEFREHRNVENPIHIVGFLTEWQRYAQHLEEYGTGEKLDKARLLKMSDDQIGQFYGLWKASHGYRE</sequence>
<organism evidence="9 10">
    <name type="scientific">Elaphomyces granulatus</name>
    <dbReference type="NCBI Taxonomy" id="519963"/>
    <lineage>
        <taxon>Eukaryota</taxon>
        <taxon>Fungi</taxon>
        <taxon>Dikarya</taxon>
        <taxon>Ascomycota</taxon>
        <taxon>Pezizomycotina</taxon>
        <taxon>Eurotiomycetes</taxon>
        <taxon>Eurotiomycetidae</taxon>
        <taxon>Eurotiales</taxon>
        <taxon>Elaphomycetaceae</taxon>
        <taxon>Elaphomyces</taxon>
    </lineage>
</organism>
<dbReference type="PANTHER" id="PTHR13137:SF6">
    <property type="entry name" value="SUCCINATE DEHYDROGENASE ASSEMBLY FACTOR 3, MITOCHONDRIAL"/>
    <property type="match status" value="1"/>
</dbReference>
<reference evidence="9 10" key="1">
    <citation type="journal article" date="2015" name="Environ. Microbiol.">
        <title>Metagenome sequence of Elaphomyces granulatus from sporocarp tissue reveals Ascomycota ectomycorrhizal fingerprints of genome expansion and a Proteobacteria-rich microbiome.</title>
        <authorList>
            <person name="Quandt C.A."/>
            <person name="Kohler A."/>
            <person name="Hesse C.N."/>
            <person name="Sharpton T.J."/>
            <person name="Martin F."/>
            <person name="Spatafora J.W."/>
        </authorList>
    </citation>
    <scope>NUCLEOTIDE SEQUENCE [LARGE SCALE GENOMIC DNA]</scope>
    <source>
        <strain evidence="9 10">OSC145934</strain>
    </source>
</reference>
<dbReference type="CDD" id="cd20270">
    <property type="entry name" value="Complex1_LYR_SDHAF3_LYRM10"/>
    <property type="match status" value="1"/>
</dbReference>
<comment type="subcellular location">
    <subcellularLocation>
        <location evidence="2 8">Mitochondrion matrix</location>
    </subcellularLocation>
</comment>
<dbReference type="GO" id="GO:0006105">
    <property type="term" value="P:succinate metabolic process"/>
    <property type="evidence" value="ECO:0007669"/>
    <property type="project" value="TreeGrafter"/>
</dbReference>
<evidence type="ECO:0000256" key="4">
    <source>
        <dbReference type="ARBA" id="ARBA00011273"/>
    </source>
</evidence>
<comment type="subunit">
    <text evidence="4 8">Interacts with the iron-sulfur protein subunit within the SDH catalytic dimer.</text>
</comment>
<dbReference type="EMBL" id="NPHW01005584">
    <property type="protein sequence ID" value="OXV06620.1"/>
    <property type="molecule type" value="Genomic_DNA"/>
</dbReference>
<evidence type="ECO:0000256" key="1">
    <source>
        <dbReference type="ARBA" id="ARBA00003675"/>
    </source>
</evidence>
<name>A0A232LR32_9EURO</name>
<protein>
    <recommendedName>
        <fullName evidence="8">Succinate dehydrogenase assembly factor 3</fullName>
        <shortName evidence="8">SDH assembly factor 3</shortName>
        <shortName evidence="8">SDHAF3</shortName>
    </recommendedName>
</protein>
<dbReference type="InterPro" id="IPR008381">
    <property type="entry name" value="SDHAF3/Sdh7"/>
</dbReference>
<dbReference type="Proteomes" id="UP000243515">
    <property type="component" value="Unassembled WGS sequence"/>
</dbReference>
<evidence type="ECO:0000256" key="6">
    <source>
        <dbReference type="ARBA" id="ARBA00023128"/>
    </source>
</evidence>
<dbReference type="AlphaFoldDB" id="A0A232LR32"/>
<comment type="caution">
    <text evidence="9">The sequence shown here is derived from an EMBL/GenBank/DDBJ whole genome shotgun (WGS) entry which is preliminary data.</text>
</comment>
<dbReference type="Pfam" id="PF13233">
    <property type="entry name" value="Complex1_LYR_2"/>
    <property type="match status" value="1"/>
</dbReference>
<evidence type="ECO:0000313" key="10">
    <source>
        <dbReference type="Proteomes" id="UP000243515"/>
    </source>
</evidence>
<dbReference type="GO" id="GO:0005759">
    <property type="term" value="C:mitochondrial matrix"/>
    <property type="evidence" value="ECO:0007669"/>
    <property type="project" value="UniProtKB-SubCell"/>
</dbReference>
<keyword evidence="6 8" id="KW-0496">Mitochondrion</keyword>
<comment type="function">
    <text evidence="1 8">Plays an essential role in the assembly of succinate dehydrogenase (SDH), an enzyme complex (also referred to as respiratory complex II) that is a component of both the tricarboxylic acid (TCA) cycle and the mitochondrial electron transport chain, and which couples the oxidation of succinate to fumarate with the reduction of ubiquinone (coenzyme Q) to ubiquinol. Promotes maturation of the iron-sulfur protein subunit of the SDH catalytic dimer, protecting it from the deleterious effects of oxidants. May act together with SDHAF1.</text>
</comment>
<evidence type="ECO:0000256" key="5">
    <source>
        <dbReference type="ARBA" id="ARBA00022946"/>
    </source>
</evidence>
<keyword evidence="10" id="KW-1185">Reference proteome</keyword>
<dbReference type="OrthoDB" id="278329at2759"/>